<dbReference type="AlphaFoldDB" id="A0A368USD2"/>
<evidence type="ECO:0000313" key="14">
    <source>
        <dbReference type="EMBL" id="RCW31768.1"/>
    </source>
</evidence>
<accession>A0A368USD2</accession>
<keyword evidence="5" id="KW-0997">Cell inner membrane</keyword>
<evidence type="ECO:0000313" key="13">
    <source>
        <dbReference type="EMBL" id="RBP70383.1"/>
    </source>
</evidence>
<dbReference type="EMBL" id="QNSA01000010">
    <property type="protein sequence ID" value="RBP70383.1"/>
    <property type="molecule type" value="Genomic_DNA"/>
</dbReference>
<organism evidence="14 15">
    <name type="scientific">Marinobacter nauticus</name>
    <name type="common">Marinobacter hydrocarbonoclasticus</name>
    <name type="synonym">Marinobacter aquaeolei</name>
    <dbReference type="NCBI Taxonomy" id="2743"/>
    <lineage>
        <taxon>Bacteria</taxon>
        <taxon>Pseudomonadati</taxon>
        <taxon>Pseudomonadota</taxon>
        <taxon>Gammaproteobacteria</taxon>
        <taxon>Pseudomonadales</taxon>
        <taxon>Marinobacteraceae</taxon>
        <taxon>Marinobacter</taxon>
    </lineage>
</organism>
<dbReference type="InterPro" id="IPR022346">
    <property type="entry name" value="T2SS_GspH"/>
</dbReference>
<keyword evidence="4" id="KW-0488">Methylation</keyword>
<comment type="similarity">
    <text evidence="9">Belongs to the GSP H family.</text>
</comment>
<evidence type="ECO:0000259" key="12">
    <source>
        <dbReference type="Pfam" id="PF12019"/>
    </source>
</evidence>
<keyword evidence="16" id="KW-1185">Reference proteome</keyword>
<dbReference type="Pfam" id="PF07963">
    <property type="entry name" value="N_methyl"/>
    <property type="match status" value="1"/>
</dbReference>
<dbReference type="InterPro" id="IPR012902">
    <property type="entry name" value="N_methyl_site"/>
</dbReference>
<feature type="domain" description="General secretion pathway GspH" evidence="12">
    <location>
        <begin position="50"/>
        <end position="166"/>
    </location>
</feature>
<dbReference type="RefSeq" id="WP_113880379.1">
    <property type="nucleotide sequence ID" value="NZ_QNSA01000010.1"/>
</dbReference>
<evidence type="ECO:0000256" key="7">
    <source>
        <dbReference type="ARBA" id="ARBA00022989"/>
    </source>
</evidence>
<keyword evidence="7 11" id="KW-1133">Transmembrane helix</keyword>
<dbReference type="GO" id="GO:0005886">
    <property type="term" value="C:plasma membrane"/>
    <property type="evidence" value="ECO:0007669"/>
    <property type="project" value="UniProtKB-SubCell"/>
</dbReference>
<evidence type="ECO:0000256" key="6">
    <source>
        <dbReference type="ARBA" id="ARBA00022692"/>
    </source>
</evidence>
<dbReference type="Gene3D" id="3.55.40.10">
    <property type="entry name" value="minor pseudopilin epsh domain"/>
    <property type="match status" value="1"/>
</dbReference>
<evidence type="ECO:0000256" key="11">
    <source>
        <dbReference type="SAM" id="Phobius"/>
    </source>
</evidence>
<proteinExistence type="inferred from homology"/>
<dbReference type="GO" id="GO:0015627">
    <property type="term" value="C:type II protein secretion system complex"/>
    <property type="evidence" value="ECO:0007669"/>
    <property type="project" value="InterPro"/>
</dbReference>
<dbReference type="GO" id="GO:0015628">
    <property type="term" value="P:protein secretion by the type II secretion system"/>
    <property type="evidence" value="ECO:0007669"/>
    <property type="project" value="InterPro"/>
</dbReference>
<dbReference type="NCBIfam" id="TIGR02532">
    <property type="entry name" value="IV_pilin_GFxxxE"/>
    <property type="match status" value="1"/>
</dbReference>
<name>A0A368USD2_MARNT</name>
<dbReference type="Pfam" id="PF12019">
    <property type="entry name" value="GspH"/>
    <property type="match status" value="1"/>
</dbReference>
<keyword evidence="8 11" id="KW-0472">Membrane</keyword>
<evidence type="ECO:0000256" key="5">
    <source>
        <dbReference type="ARBA" id="ARBA00022519"/>
    </source>
</evidence>
<evidence type="ECO:0000256" key="1">
    <source>
        <dbReference type="ARBA" id="ARBA00004377"/>
    </source>
</evidence>
<feature type="transmembrane region" description="Helical" evidence="11">
    <location>
        <begin position="12"/>
        <end position="36"/>
    </location>
</feature>
<evidence type="ECO:0000313" key="15">
    <source>
        <dbReference type="Proteomes" id="UP000252795"/>
    </source>
</evidence>
<evidence type="ECO:0000313" key="16">
    <source>
        <dbReference type="Proteomes" id="UP000253065"/>
    </source>
</evidence>
<protein>
    <recommendedName>
        <fullName evidence="2">Type II secretion system protein H</fullName>
    </recommendedName>
    <alternativeName>
        <fullName evidence="10">General secretion pathway protein H</fullName>
    </alternativeName>
</protein>
<sequence length="171" mass="18170">MSLTEMSSRSRGFTLIELMITIAVLAIVVTVAVPSFRNIIISNSVSFDRDEFFSLVAFARSEAIKRGTAVTVCKSADGASCDDSLSWEDGWLLFHDADGDGVKDTGDESVRAVAALDAQVAMSHGGGADRITYDSRGLILRGQGLVTFSHSAGSQFDRSVDISLTGRVSKG</sequence>
<evidence type="ECO:0000256" key="3">
    <source>
        <dbReference type="ARBA" id="ARBA00022475"/>
    </source>
</evidence>
<comment type="subcellular location">
    <subcellularLocation>
        <location evidence="1">Cell inner membrane</location>
        <topology evidence="1">Single-pass membrane protein</topology>
    </subcellularLocation>
</comment>
<evidence type="ECO:0000256" key="10">
    <source>
        <dbReference type="ARBA" id="ARBA00030775"/>
    </source>
</evidence>
<dbReference type="Proteomes" id="UP000253065">
    <property type="component" value="Unassembled WGS sequence"/>
</dbReference>
<gene>
    <name evidence="14" type="ORF">DET51_11021</name>
    <name evidence="13" type="ORF">DET64_11021</name>
</gene>
<reference evidence="14 15" key="1">
    <citation type="submission" date="2018-07" db="EMBL/GenBank/DDBJ databases">
        <title>Freshwater and sediment microbial communities from various areas in North America, analyzing microbe dynamics in response to fracking.</title>
        <authorList>
            <person name="Lamendella R."/>
        </authorList>
    </citation>
    <scope>NUCLEOTIDE SEQUENCE [LARGE SCALE GENOMIC DNA]</scope>
    <source>
        <strain evidence="14 15">114E</strain>
        <strain evidence="13 16">114E_o</strain>
    </source>
</reference>
<dbReference type="EMBL" id="QPJB01000010">
    <property type="protein sequence ID" value="RCW31768.1"/>
    <property type="molecule type" value="Genomic_DNA"/>
</dbReference>
<evidence type="ECO:0000256" key="4">
    <source>
        <dbReference type="ARBA" id="ARBA00022481"/>
    </source>
</evidence>
<evidence type="ECO:0000256" key="9">
    <source>
        <dbReference type="ARBA" id="ARBA00025772"/>
    </source>
</evidence>
<evidence type="ECO:0000256" key="2">
    <source>
        <dbReference type="ARBA" id="ARBA00021549"/>
    </source>
</evidence>
<keyword evidence="6 11" id="KW-0812">Transmembrane</keyword>
<comment type="caution">
    <text evidence="14">The sequence shown here is derived from an EMBL/GenBank/DDBJ whole genome shotgun (WGS) entry which is preliminary data.</text>
</comment>
<dbReference type="InterPro" id="IPR045584">
    <property type="entry name" value="Pilin-like"/>
</dbReference>
<dbReference type="Proteomes" id="UP000252795">
    <property type="component" value="Unassembled WGS sequence"/>
</dbReference>
<keyword evidence="3" id="KW-1003">Cell membrane</keyword>
<dbReference type="SUPFAM" id="SSF54523">
    <property type="entry name" value="Pili subunits"/>
    <property type="match status" value="1"/>
</dbReference>
<evidence type="ECO:0000256" key="8">
    <source>
        <dbReference type="ARBA" id="ARBA00023136"/>
    </source>
</evidence>
<dbReference type="PROSITE" id="PS00409">
    <property type="entry name" value="PROKAR_NTER_METHYL"/>
    <property type="match status" value="1"/>
</dbReference>